<name>A0ABR4HB83_9EURO</name>
<keyword evidence="4" id="KW-1185">Reference proteome</keyword>
<evidence type="ECO:0000256" key="1">
    <source>
        <dbReference type="SAM" id="MobiDB-lite"/>
    </source>
</evidence>
<keyword evidence="2" id="KW-0732">Signal</keyword>
<dbReference type="Proteomes" id="UP001610334">
    <property type="component" value="Unassembled WGS sequence"/>
</dbReference>
<feature type="chain" id="PRO_5045163376" description="Secreted protein" evidence="2">
    <location>
        <begin position="28"/>
        <end position="79"/>
    </location>
</feature>
<evidence type="ECO:0000256" key="2">
    <source>
        <dbReference type="SAM" id="SignalP"/>
    </source>
</evidence>
<evidence type="ECO:0000313" key="4">
    <source>
        <dbReference type="Proteomes" id="UP001610334"/>
    </source>
</evidence>
<organism evidence="3 4">
    <name type="scientific">Aspergillus granulosus</name>
    <dbReference type="NCBI Taxonomy" id="176169"/>
    <lineage>
        <taxon>Eukaryota</taxon>
        <taxon>Fungi</taxon>
        <taxon>Dikarya</taxon>
        <taxon>Ascomycota</taxon>
        <taxon>Pezizomycotina</taxon>
        <taxon>Eurotiomycetes</taxon>
        <taxon>Eurotiomycetidae</taxon>
        <taxon>Eurotiales</taxon>
        <taxon>Aspergillaceae</taxon>
        <taxon>Aspergillus</taxon>
        <taxon>Aspergillus subgen. Nidulantes</taxon>
    </lineage>
</organism>
<feature type="region of interest" description="Disordered" evidence="1">
    <location>
        <begin position="58"/>
        <end position="79"/>
    </location>
</feature>
<protein>
    <recommendedName>
        <fullName evidence="5">Secreted protein</fullName>
    </recommendedName>
</protein>
<comment type="caution">
    <text evidence="3">The sequence shown here is derived from an EMBL/GenBank/DDBJ whole genome shotgun (WGS) entry which is preliminary data.</text>
</comment>
<sequence length="79" mass="8261">MPSSPRLGNGSDLSALLILSLEPVICSEPTLSSPSTNIDNDGTVDSLIISPGSTVDVSIGSRPRHDPHLGPRSGTWIRL</sequence>
<dbReference type="EMBL" id="JBFXLT010000045">
    <property type="protein sequence ID" value="KAL2812738.1"/>
    <property type="molecule type" value="Genomic_DNA"/>
</dbReference>
<evidence type="ECO:0008006" key="5">
    <source>
        <dbReference type="Google" id="ProtNLM"/>
    </source>
</evidence>
<accession>A0ABR4HB83</accession>
<feature type="signal peptide" evidence="2">
    <location>
        <begin position="1"/>
        <end position="27"/>
    </location>
</feature>
<evidence type="ECO:0000313" key="3">
    <source>
        <dbReference type="EMBL" id="KAL2812738.1"/>
    </source>
</evidence>
<proteinExistence type="predicted"/>
<gene>
    <name evidence="3" type="ORF">BJX63DRAFT_395979</name>
</gene>
<reference evidence="3 4" key="1">
    <citation type="submission" date="2024-07" db="EMBL/GenBank/DDBJ databases">
        <title>Section-level genome sequencing and comparative genomics of Aspergillus sections Usti and Cavernicolus.</title>
        <authorList>
            <consortium name="Lawrence Berkeley National Laboratory"/>
            <person name="Nybo J.L."/>
            <person name="Vesth T.C."/>
            <person name="Theobald S."/>
            <person name="Frisvad J.C."/>
            <person name="Larsen T.O."/>
            <person name="Kjaerboelling I."/>
            <person name="Rothschild-Mancinelli K."/>
            <person name="Lyhne E.K."/>
            <person name="Kogle M.E."/>
            <person name="Barry K."/>
            <person name="Clum A."/>
            <person name="Na H."/>
            <person name="Ledsgaard L."/>
            <person name="Lin J."/>
            <person name="Lipzen A."/>
            <person name="Kuo A."/>
            <person name="Riley R."/>
            <person name="Mondo S."/>
            <person name="Labutti K."/>
            <person name="Haridas S."/>
            <person name="Pangalinan J."/>
            <person name="Salamov A.A."/>
            <person name="Simmons B.A."/>
            <person name="Magnuson J.K."/>
            <person name="Chen J."/>
            <person name="Drula E."/>
            <person name="Henrissat B."/>
            <person name="Wiebenga A."/>
            <person name="Lubbers R.J."/>
            <person name="Gomes A.C."/>
            <person name="Makela M.R."/>
            <person name="Stajich J."/>
            <person name="Grigoriev I.V."/>
            <person name="Mortensen U.H."/>
            <person name="De Vries R.P."/>
            <person name="Baker S.E."/>
            <person name="Andersen M.R."/>
        </authorList>
    </citation>
    <scope>NUCLEOTIDE SEQUENCE [LARGE SCALE GENOMIC DNA]</scope>
    <source>
        <strain evidence="3 4">CBS 588.65</strain>
    </source>
</reference>